<accession>A0A6S6S8U7</accession>
<organism evidence="3">
    <name type="scientific">uncultured Aureispira sp</name>
    <dbReference type="NCBI Taxonomy" id="1331704"/>
    <lineage>
        <taxon>Bacteria</taxon>
        <taxon>Pseudomonadati</taxon>
        <taxon>Bacteroidota</taxon>
        <taxon>Saprospiria</taxon>
        <taxon>Saprospirales</taxon>
        <taxon>Saprospiraceae</taxon>
        <taxon>Aureispira</taxon>
        <taxon>environmental samples</taxon>
    </lineage>
</organism>
<feature type="domain" description="PaaD zinc beta ribbon" evidence="2">
    <location>
        <begin position="114"/>
        <end position="162"/>
    </location>
</feature>
<dbReference type="InterPro" id="IPR056572">
    <property type="entry name" value="Zn_ribbon_PaaD"/>
</dbReference>
<dbReference type="InterPro" id="IPR052339">
    <property type="entry name" value="Fe-S_Maturation_MIP18"/>
</dbReference>
<evidence type="ECO:0000259" key="2">
    <source>
        <dbReference type="Pfam" id="PF23451"/>
    </source>
</evidence>
<dbReference type="NCBIfam" id="TIGR02159">
    <property type="entry name" value="PA_CoA_Oxy4"/>
    <property type="match status" value="1"/>
</dbReference>
<dbReference type="Gene3D" id="3.30.300.130">
    <property type="entry name" value="Fe-S cluster assembly (FSCA)"/>
    <property type="match status" value="1"/>
</dbReference>
<protein>
    <submittedName>
        <fullName evidence="3">Phenylacetate-CoA oxygenase, PaaJ subunit</fullName>
    </submittedName>
</protein>
<dbReference type="Pfam" id="PF01883">
    <property type="entry name" value="FeS_assembly_P"/>
    <property type="match status" value="1"/>
</dbReference>
<dbReference type="InterPro" id="IPR002744">
    <property type="entry name" value="MIP18-like"/>
</dbReference>
<evidence type="ECO:0000313" key="3">
    <source>
        <dbReference type="EMBL" id="CAA6800919.1"/>
    </source>
</evidence>
<reference evidence="3" key="1">
    <citation type="submission" date="2020-01" db="EMBL/GenBank/DDBJ databases">
        <authorList>
            <person name="Meier V. D."/>
            <person name="Meier V D."/>
        </authorList>
    </citation>
    <scope>NUCLEOTIDE SEQUENCE</scope>
    <source>
        <strain evidence="3">HLG_WM_MAG_10</strain>
    </source>
</reference>
<gene>
    <name evidence="3" type="ORF">HELGO_WM30462</name>
</gene>
<dbReference type="InterPro" id="IPR011883">
    <property type="entry name" value="PaaD-like"/>
</dbReference>
<proteinExistence type="predicted"/>
<sequence length="164" mass="18301">MIKKEAQKIWTLLEQVSDPEIPVLTVIDMGVIRSVKEEADGRVEVVITPTYSGCPAMDMIEVEIRAVLQENGYDNVVVKLVLSPAWTTEWMTESGKKKLKAYGIAPPEGVTVDKNVLFGAAKKIECPRCSSRNTEMLSQFGSTACKSLYQCSDCKEPFDYFKCH</sequence>
<dbReference type="InterPro" id="IPR034904">
    <property type="entry name" value="FSCA_dom_sf"/>
</dbReference>
<dbReference type="SUPFAM" id="SSF117916">
    <property type="entry name" value="Fe-S cluster assembly (FSCA) domain-like"/>
    <property type="match status" value="1"/>
</dbReference>
<dbReference type="PANTHER" id="PTHR42831:SF3">
    <property type="entry name" value="1,2-PHENYLACETYL-COA EPOXIDASE, SUBUNIT D-RELATED"/>
    <property type="match status" value="1"/>
</dbReference>
<dbReference type="Pfam" id="PF23451">
    <property type="entry name" value="Zn_ribbon_PaaD"/>
    <property type="match status" value="1"/>
</dbReference>
<dbReference type="PANTHER" id="PTHR42831">
    <property type="entry name" value="FE-S PROTEIN MATURATION AUXILIARY FACTOR YITW"/>
    <property type="match status" value="1"/>
</dbReference>
<name>A0A6S6S8U7_9BACT</name>
<dbReference type="EMBL" id="CACVAQ010000058">
    <property type="protein sequence ID" value="CAA6800919.1"/>
    <property type="molecule type" value="Genomic_DNA"/>
</dbReference>
<dbReference type="AlphaFoldDB" id="A0A6S6S8U7"/>
<evidence type="ECO:0000259" key="1">
    <source>
        <dbReference type="Pfam" id="PF01883"/>
    </source>
</evidence>
<feature type="domain" description="MIP18 family-like" evidence="1">
    <location>
        <begin position="7"/>
        <end position="69"/>
    </location>
</feature>